<dbReference type="EMBL" id="CAADFX010000289">
    <property type="protein sequence ID" value="VFK64797.1"/>
    <property type="molecule type" value="Genomic_DNA"/>
</dbReference>
<protein>
    <submittedName>
        <fullName evidence="2">Uncharacterized protein</fullName>
    </submittedName>
</protein>
<organism evidence="2">
    <name type="scientific">Candidatus Kentrum sp. TUN</name>
    <dbReference type="NCBI Taxonomy" id="2126343"/>
    <lineage>
        <taxon>Bacteria</taxon>
        <taxon>Pseudomonadati</taxon>
        <taxon>Pseudomonadota</taxon>
        <taxon>Gammaproteobacteria</taxon>
        <taxon>Candidatus Kentrum</taxon>
    </lineage>
</organism>
<proteinExistence type="predicted"/>
<reference evidence="2" key="1">
    <citation type="submission" date="2019-02" db="EMBL/GenBank/DDBJ databases">
        <authorList>
            <person name="Gruber-Vodicka R. H."/>
            <person name="Seah K. B. B."/>
        </authorList>
    </citation>
    <scope>NUCLEOTIDE SEQUENCE</scope>
    <source>
        <strain evidence="3">BECK_BY1</strain>
        <strain evidence="1">BECK_BY2</strain>
        <strain evidence="2">BECK_BY3</strain>
    </source>
</reference>
<dbReference type="AlphaFoldDB" id="A0A451A8A3"/>
<dbReference type="EMBL" id="CAADFY010000297">
    <property type="protein sequence ID" value="VFK62276.1"/>
    <property type="molecule type" value="Genomic_DNA"/>
</dbReference>
<evidence type="ECO:0000313" key="3">
    <source>
        <dbReference type="EMBL" id="VFK64797.1"/>
    </source>
</evidence>
<gene>
    <name evidence="3" type="ORF">BECKTUN1418D_GA0071000_12893</name>
    <name evidence="1" type="ORF">BECKTUN1418E_GA0071001_101039</name>
    <name evidence="2" type="ORF">BECKTUN1418F_GA0071002_12973</name>
</gene>
<evidence type="ECO:0000313" key="1">
    <source>
        <dbReference type="EMBL" id="VFK52867.1"/>
    </source>
</evidence>
<evidence type="ECO:0000313" key="2">
    <source>
        <dbReference type="EMBL" id="VFK62276.1"/>
    </source>
</evidence>
<name>A0A451A8A3_9GAMM</name>
<accession>A0A451A8A3</accession>
<dbReference type="EMBL" id="CAADFV010000010">
    <property type="protein sequence ID" value="VFK52867.1"/>
    <property type="molecule type" value="Genomic_DNA"/>
</dbReference>
<sequence>MYKDEIIAEVWQNRDAYAARHHHNLVEIVADLQARQERPDCKLVDRRKPMAPTGIAEEGFSVDENMLALRAKADRG</sequence>